<evidence type="ECO:0000256" key="3">
    <source>
        <dbReference type="ARBA" id="ARBA00023125"/>
    </source>
</evidence>
<keyword evidence="3" id="KW-0238">DNA-binding</keyword>
<evidence type="ECO:0000259" key="6">
    <source>
        <dbReference type="Pfam" id="PF03466"/>
    </source>
</evidence>
<dbReference type="Gene3D" id="3.40.190.10">
    <property type="entry name" value="Periplasmic binding protein-like II"/>
    <property type="match status" value="2"/>
</dbReference>
<evidence type="ECO:0000256" key="5">
    <source>
        <dbReference type="SAM" id="MobiDB-lite"/>
    </source>
</evidence>
<evidence type="ECO:0000313" key="8">
    <source>
        <dbReference type="Proteomes" id="UP001209083"/>
    </source>
</evidence>
<protein>
    <submittedName>
        <fullName evidence="7">LysR family substrate-binding domain-containing protein</fullName>
    </submittedName>
</protein>
<sequence length="273" mass="29934">MNEQGDSPSATTPLTVAFVPGVTPTKWLRRWNERRPDSPINTIATVQDQQTVVLHEGRAQLSFVRLPVQRDGLSVVPLYREQPFVVAPKGHLITAAENVAVEELADEHLLQQPDEVPEWRDIASEIRLGTRIPVPQLPSAKEAIELVAAGAGIVIVPQSIARLYNRKDVVTRPVSGVPETEIALAWITDSENADMEEFYGIVRGRTERSSRTQRPAPADAVAAEARKPPPKKPQQRKRSGAGQQASSVPQRYRPRPGGSAGKPAKKGKRRGGR</sequence>
<evidence type="ECO:0000256" key="1">
    <source>
        <dbReference type="ARBA" id="ARBA00009437"/>
    </source>
</evidence>
<feature type="compositionally biased region" description="Basic residues" evidence="5">
    <location>
        <begin position="228"/>
        <end position="239"/>
    </location>
</feature>
<keyword evidence="2" id="KW-0805">Transcription regulation</keyword>
<dbReference type="PANTHER" id="PTHR30346">
    <property type="entry name" value="TRANSCRIPTIONAL DUAL REGULATOR HCAR-RELATED"/>
    <property type="match status" value="1"/>
</dbReference>
<evidence type="ECO:0000313" key="7">
    <source>
        <dbReference type="EMBL" id="WGW12791.1"/>
    </source>
</evidence>
<dbReference type="SUPFAM" id="SSF53850">
    <property type="entry name" value="Periplasmic binding protein-like II"/>
    <property type="match status" value="1"/>
</dbReference>
<keyword evidence="4" id="KW-0804">Transcription</keyword>
<dbReference type="PANTHER" id="PTHR30346:SF0">
    <property type="entry name" value="HCA OPERON TRANSCRIPTIONAL ACTIVATOR HCAR"/>
    <property type="match status" value="1"/>
</dbReference>
<dbReference type="EMBL" id="CP090958">
    <property type="protein sequence ID" value="WGW12791.1"/>
    <property type="molecule type" value="Genomic_DNA"/>
</dbReference>
<dbReference type="Proteomes" id="UP001209083">
    <property type="component" value="Chromosome"/>
</dbReference>
<gene>
    <name evidence="7" type="ORF">LWF01_03180</name>
</gene>
<evidence type="ECO:0000256" key="2">
    <source>
        <dbReference type="ARBA" id="ARBA00023015"/>
    </source>
</evidence>
<dbReference type="CDD" id="cd08414">
    <property type="entry name" value="PBP2_LTTR_aromatics_like"/>
    <property type="match status" value="1"/>
</dbReference>
<reference evidence="7 8" key="1">
    <citation type="submission" date="2023-05" db="EMBL/GenBank/DDBJ databases">
        <title>Lithophilousrod everest ZFBP1038 complete genpme.</title>
        <authorList>
            <person name="Tian M."/>
        </authorList>
    </citation>
    <scope>NUCLEOTIDE SEQUENCE [LARGE SCALE GENOMIC DNA]</scope>
    <source>
        <strain evidence="7 8">ZFBP1038</strain>
    </source>
</reference>
<keyword evidence="8" id="KW-1185">Reference proteome</keyword>
<organism evidence="7 8">
    <name type="scientific">Saxibacter everestensis</name>
    <dbReference type="NCBI Taxonomy" id="2909229"/>
    <lineage>
        <taxon>Bacteria</taxon>
        <taxon>Bacillati</taxon>
        <taxon>Actinomycetota</taxon>
        <taxon>Actinomycetes</taxon>
        <taxon>Micrococcales</taxon>
        <taxon>Brevibacteriaceae</taxon>
        <taxon>Saxibacter</taxon>
    </lineage>
</organism>
<accession>A0ABY8QX46</accession>
<feature type="region of interest" description="Disordered" evidence="5">
    <location>
        <begin position="204"/>
        <end position="273"/>
    </location>
</feature>
<dbReference type="InterPro" id="IPR005119">
    <property type="entry name" value="LysR_subst-bd"/>
</dbReference>
<evidence type="ECO:0000256" key="4">
    <source>
        <dbReference type="ARBA" id="ARBA00023163"/>
    </source>
</evidence>
<proteinExistence type="inferred from homology"/>
<feature type="compositionally biased region" description="Basic residues" evidence="5">
    <location>
        <begin position="263"/>
        <end position="273"/>
    </location>
</feature>
<feature type="domain" description="LysR substrate-binding" evidence="6">
    <location>
        <begin position="15"/>
        <end position="204"/>
    </location>
</feature>
<name>A0ABY8QX46_9MICO</name>
<comment type="similarity">
    <text evidence="1">Belongs to the LysR transcriptional regulatory family.</text>
</comment>
<dbReference type="Pfam" id="PF03466">
    <property type="entry name" value="LysR_substrate"/>
    <property type="match status" value="1"/>
</dbReference>
<dbReference type="RefSeq" id="WP_349639597.1">
    <property type="nucleotide sequence ID" value="NZ_CP090958.1"/>
</dbReference>